<keyword evidence="2" id="KW-1185">Reference proteome</keyword>
<organism evidence="1 2">
    <name type="scientific">Undibacterium luofuense</name>
    <dbReference type="NCBI Taxonomy" id="2828733"/>
    <lineage>
        <taxon>Bacteria</taxon>
        <taxon>Pseudomonadati</taxon>
        <taxon>Pseudomonadota</taxon>
        <taxon>Betaproteobacteria</taxon>
        <taxon>Burkholderiales</taxon>
        <taxon>Oxalobacteraceae</taxon>
        <taxon>Undibacterium</taxon>
    </lineage>
</organism>
<name>A0A941DQ30_9BURK</name>
<proteinExistence type="predicted"/>
<dbReference type="AlphaFoldDB" id="A0A941DQ30"/>
<accession>A0A941DQ30</accession>
<evidence type="ECO:0000313" key="2">
    <source>
        <dbReference type="Proteomes" id="UP000680067"/>
    </source>
</evidence>
<protein>
    <submittedName>
        <fullName evidence="1">Poly(3-hydroxybutyrate) depolymerase</fullName>
    </submittedName>
</protein>
<evidence type="ECO:0000313" key="1">
    <source>
        <dbReference type="EMBL" id="MBR7783622.1"/>
    </source>
</evidence>
<dbReference type="InterPro" id="IPR029058">
    <property type="entry name" value="AB_hydrolase_fold"/>
</dbReference>
<dbReference type="Gene3D" id="3.40.50.1820">
    <property type="entry name" value="alpha/beta hydrolase"/>
    <property type="match status" value="2"/>
</dbReference>
<reference evidence="1" key="1">
    <citation type="submission" date="2021-04" db="EMBL/GenBank/DDBJ databases">
        <title>novel species isolated from subtropical streams in China.</title>
        <authorList>
            <person name="Lu H."/>
        </authorList>
    </citation>
    <scope>NUCLEOTIDE SEQUENCE</scope>
    <source>
        <strain evidence="1">LFS511W</strain>
    </source>
</reference>
<gene>
    <name evidence="1" type="ORF">KDM89_15865</name>
</gene>
<comment type="caution">
    <text evidence="1">The sequence shown here is derived from an EMBL/GenBank/DDBJ whole genome shotgun (WGS) entry which is preliminary data.</text>
</comment>
<sequence length="354" mass="38563">MTNFAADIVKLPRLNVEKGQSSVSGLSSGAFMTVQLHLAHSASFTGAGVVAGGPYRGVETFRGSALITEDAWEINAMQLCMAPLTPELAPDARKSVQLAQQTERDLLIDPLSNMARQRMYIFTGSKDSVVMSPVVAQTREMYRLLGVPEAQIHYDDSVPAGHSLLTANPEDNALGDNKPPYLNRGPFVHAHAILQHIYPDSKAPSANPTGKLLRFDQRDFFDSNSAASMSEFGYVYIPQAVLDGAAARVHIAIHGCKQGSAFVNYSFGTQDSNDQPPYGMRYITSTGYIEFAEANDLIILFPQVTGSDSSQTQNPDGCWDWWGYSSKTPGYPDYFSKKALQIQAIHAMLTQLGG</sequence>
<dbReference type="EMBL" id="JAGSPN010000013">
    <property type="protein sequence ID" value="MBR7783622.1"/>
    <property type="molecule type" value="Genomic_DNA"/>
</dbReference>
<dbReference type="RefSeq" id="WP_212688893.1">
    <property type="nucleotide sequence ID" value="NZ_JAGSPN010000013.1"/>
</dbReference>
<dbReference type="Proteomes" id="UP000680067">
    <property type="component" value="Unassembled WGS sequence"/>
</dbReference>
<dbReference type="SUPFAM" id="SSF53474">
    <property type="entry name" value="alpha/beta-Hydrolases"/>
    <property type="match status" value="1"/>
</dbReference>